<feature type="active site" description="O-isoaspartyl threonine intermediate" evidence="1">
    <location>
        <position position="12"/>
    </location>
</feature>
<keyword evidence="5" id="KW-1185">Reference proteome</keyword>
<gene>
    <name evidence="4" type="ORF">THIAE_05305</name>
</gene>
<feature type="domain" description="L-asparaginase N-terminal" evidence="3">
    <location>
        <begin position="4"/>
        <end position="159"/>
    </location>
</feature>
<dbReference type="PRINTS" id="PR00139">
    <property type="entry name" value="ASNGLNASE"/>
</dbReference>
<evidence type="ECO:0000256" key="1">
    <source>
        <dbReference type="PIRSR" id="PIRSR001220-1"/>
    </source>
</evidence>
<organism evidence="4 5">
    <name type="scientific">Thiomicrospira aerophila AL3</name>
    <dbReference type="NCBI Taxonomy" id="717772"/>
    <lineage>
        <taxon>Bacteria</taxon>
        <taxon>Pseudomonadati</taxon>
        <taxon>Pseudomonadota</taxon>
        <taxon>Gammaproteobacteria</taxon>
        <taxon>Thiotrichales</taxon>
        <taxon>Piscirickettsiaceae</taxon>
        <taxon>Thiomicrospira</taxon>
    </lineage>
</organism>
<dbReference type="KEGG" id="tao:THIAE_05305"/>
<evidence type="ECO:0000313" key="5">
    <source>
        <dbReference type="Proteomes" id="UP000005380"/>
    </source>
</evidence>
<dbReference type="GO" id="GO:0004067">
    <property type="term" value="F:asparaginase activity"/>
    <property type="evidence" value="ECO:0007669"/>
    <property type="project" value="UniProtKB-UniRule"/>
</dbReference>
<dbReference type="EMBL" id="CP007030">
    <property type="protein sequence ID" value="AHF01286.1"/>
    <property type="molecule type" value="Genomic_DNA"/>
</dbReference>
<dbReference type="eggNOG" id="COG0252">
    <property type="taxonomic scope" value="Bacteria"/>
</dbReference>
<dbReference type="InterPro" id="IPR037152">
    <property type="entry name" value="L-asparaginase_N_sf"/>
</dbReference>
<sequence length="168" mass="18239">MDAISILACGGTLDKDYDPLRGELVFSQSHLPTLLAQANHTLPLSVNAVMLKDSLMMDDTDRESIYQACLADHSEQIVITHGTDTMPETAIYIADRLANLPHKTLVLTGAMRPFQLGQSDASFNLGAALMAAQLLPAGVYLVMNGQVFLARQVQKDRARGVFVPKRSA</sequence>
<evidence type="ECO:0000256" key="2">
    <source>
        <dbReference type="PIRSR" id="PIRSR001220-2"/>
    </source>
</evidence>
<dbReference type="InterPro" id="IPR006034">
    <property type="entry name" value="Asparaginase/glutaminase-like"/>
</dbReference>
<reference evidence="4 5" key="1">
    <citation type="submission" date="2013-12" db="EMBL/GenBank/DDBJ databases">
        <authorList>
            <consortium name="DOE Joint Genome Institute"/>
            <person name="Kappler U."/>
            <person name="Huntemann M."/>
            <person name="Han J."/>
            <person name="Chen A."/>
            <person name="Kyrpides N."/>
            <person name="Mavromatis K."/>
            <person name="Markowitz V."/>
            <person name="Palaniappan K."/>
            <person name="Ivanova N."/>
            <person name="Schaumberg A."/>
            <person name="Pati A."/>
            <person name="Liolios K."/>
            <person name="Nordberg H.P."/>
            <person name="Cantor M.N."/>
            <person name="Hua S.X."/>
            <person name="Woyke T."/>
        </authorList>
    </citation>
    <scope>NUCLEOTIDE SEQUENCE [LARGE SCALE GENOMIC DNA]</scope>
    <source>
        <strain evidence="5">AL2</strain>
    </source>
</reference>
<dbReference type="AlphaFoldDB" id="W0DWP7"/>
<dbReference type="PANTHER" id="PTHR11707">
    <property type="entry name" value="L-ASPARAGINASE"/>
    <property type="match status" value="1"/>
</dbReference>
<dbReference type="HOGENOM" id="CLU_019134_4_2_6"/>
<dbReference type="STRING" id="717772.THIAE_05305"/>
<dbReference type="Pfam" id="PF00710">
    <property type="entry name" value="Asparaginase"/>
    <property type="match status" value="1"/>
</dbReference>
<dbReference type="PROSITE" id="PS51732">
    <property type="entry name" value="ASN_GLN_ASE_3"/>
    <property type="match status" value="1"/>
</dbReference>
<evidence type="ECO:0000259" key="3">
    <source>
        <dbReference type="Pfam" id="PF00710"/>
    </source>
</evidence>
<proteinExistence type="predicted"/>
<dbReference type="PIRSF" id="PIRSF500176">
    <property type="entry name" value="L_ASNase"/>
    <property type="match status" value="1"/>
</dbReference>
<feature type="binding site" evidence="2">
    <location>
        <position position="54"/>
    </location>
    <ligand>
        <name>substrate</name>
    </ligand>
</feature>
<dbReference type="Gene3D" id="3.40.50.1170">
    <property type="entry name" value="L-asparaginase, N-terminal domain"/>
    <property type="match status" value="1"/>
</dbReference>
<dbReference type="SUPFAM" id="SSF53774">
    <property type="entry name" value="Glutaminase/Asparaginase"/>
    <property type="match status" value="1"/>
</dbReference>
<dbReference type="RefSeq" id="WP_006460352.1">
    <property type="nucleotide sequence ID" value="NZ_CP007030.1"/>
</dbReference>
<dbReference type="PANTHER" id="PTHR11707:SF28">
    <property type="entry name" value="60 KDA LYSOPHOSPHOLIPASE"/>
    <property type="match status" value="1"/>
</dbReference>
<feature type="binding site" evidence="2">
    <location>
        <begin position="83"/>
        <end position="84"/>
    </location>
    <ligand>
        <name>substrate</name>
    </ligand>
</feature>
<dbReference type="InterPro" id="IPR027474">
    <property type="entry name" value="L-asparaginase_N"/>
</dbReference>
<accession>W0DWP7</accession>
<dbReference type="InterPro" id="IPR036152">
    <property type="entry name" value="Asp/glu_Ase-like_sf"/>
</dbReference>
<dbReference type="OrthoDB" id="9788068at2"/>
<dbReference type="Proteomes" id="UP000005380">
    <property type="component" value="Chromosome"/>
</dbReference>
<dbReference type="InParanoid" id="W0DWP7"/>
<protein>
    <submittedName>
        <fullName evidence="4">Asparaginase</fullName>
    </submittedName>
</protein>
<evidence type="ECO:0000313" key="4">
    <source>
        <dbReference type="EMBL" id="AHF01286.1"/>
    </source>
</evidence>
<name>W0DWP7_9GAMM</name>
<dbReference type="PIRSF" id="PIRSF001220">
    <property type="entry name" value="L-ASNase_gatD"/>
    <property type="match status" value="1"/>
</dbReference>